<reference evidence="12" key="1">
    <citation type="submission" date="2015-07" db="EMBL/GenBank/DDBJ databases">
        <title>MeaNS - Measles Nucleotide Surveillance Program.</title>
        <authorList>
            <person name="Tran T."/>
            <person name="Druce J."/>
        </authorList>
    </citation>
    <scope>NUCLEOTIDE SEQUENCE</scope>
    <source>
        <strain evidence="12">UCB-OBI-ISO-001</strain>
        <tissue evidence="12">Gonad</tissue>
    </source>
</reference>
<dbReference type="PANTHER" id="PTHR24346:SF102">
    <property type="entry name" value="TESTIS-SPECIFIC SERINE_THREONINE-PROTEIN KINASE 1"/>
    <property type="match status" value="1"/>
</dbReference>
<keyword evidence="3" id="KW-0597">Phosphoprotein</keyword>
<keyword evidence="7" id="KW-0067">ATP-binding</keyword>
<dbReference type="KEGG" id="obi:106883054"/>
<dbReference type="PANTHER" id="PTHR24346">
    <property type="entry name" value="MAP/MICROTUBULE AFFINITY-REGULATING KINASE"/>
    <property type="match status" value="1"/>
</dbReference>
<protein>
    <recommendedName>
        <fullName evidence="11">Protein kinase domain-containing protein</fullName>
    </recommendedName>
</protein>
<evidence type="ECO:0000259" key="11">
    <source>
        <dbReference type="PROSITE" id="PS50011"/>
    </source>
</evidence>
<keyword evidence="2" id="KW-0217">Developmental protein</keyword>
<sequence length="301" mass="34824">MKRTSNRFEIDENEHLKKYGYTILSTLDEGSFAKVKEGYDENNKRKAAIKIIDERVVRKNFKVKFLPRELAIFPLLDHPNIIKLFHEIRVGHKIYVVMEFAGHGNLLDYVELHGGLLEPKAKSFFSSILSAISYMHSKQIVHRDIKCENILLNRENEVKVSDFGFAREIKEGQLSSTFCGSMAYSCPEILQKKPYYPMSADAWALGIVLFKMVFNRFPYKSHDMNNIIKMQTEKKFTFPKVVSYSLQDMINNILEPQLDKRFGVQEIIGHTWIKYVYAEENSHKTEAVDKPANTETVAAAE</sequence>
<dbReference type="Gene3D" id="1.10.510.10">
    <property type="entry name" value="Transferase(Phosphotransferase) domain 1"/>
    <property type="match status" value="1"/>
</dbReference>
<dbReference type="GO" id="GO:0050321">
    <property type="term" value="F:tau-protein kinase activity"/>
    <property type="evidence" value="ECO:0007669"/>
    <property type="project" value="TreeGrafter"/>
</dbReference>
<dbReference type="SMART" id="SM00220">
    <property type="entry name" value="S_TKc"/>
    <property type="match status" value="1"/>
</dbReference>
<evidence type="ECO:0000256" key="8">
    <source>
        <dbReference type="ARBA" id="ARBA00022842"/>
    </source>
</evidence>
<keyword evidence="9" id="KW-0832">Ubl conjugation</keyword>
<keyword evidence="6" id="KW-0221">Differentiation</keyword>
<dbReference type="GO" id="GO:0007283">
    <property type="term" value="P:spermatogenesis"/>
    <property type="evidence" value="ECO:0007669"/>
    <property type="project" value="UniProtKB-KW"/>
</dbReference>
<dbReference type="GO" id="GO:0000226">
    <property type="term" value="P:microtubule cytoskeleton organization"/>
    <property type="evidence" value="ECO:0007669"/>
    <property type="project" value="TreeGrafter"/>
</dbReference>
<dbReference type="GO" id="GO:0000287">
    <property type="term" value="F:magnesium ion binding"/>
    <property type="evidence" value="ECO:0007669"/>
    <property type="project" value="UniProtKB-ARBA"/>
</dbReference>
<dbReference type="InterPro" id="IPR011009">
    <property type="entry name" value="Kinase-like_dom_sf"/>
</dbReference>
<proteinExistence type="predicted"/>
<dbReference type="EMBL" id="KQ415749">
    <property type="protein sequence ID" value="KOG00744.1"/>
    <property type="molecule type" value="Genomic_DNA"/>
</dbReference>
<dbReference type="Pfam" id="PF00069">
    <property type="entry name" value="Pkinase"/>
    <property type="match status" value="1"/>
</dbReference>
<feature type="domain" description="Protein kinase" evidence="11">
    <location>
        <begin position="21"/>
        <end position="273"/>
    </location>
</feature>
<evidence type="ECO:0000256" key="5">
    <source>
        <dbReference type="ARBA" id="ARBA00022741"/>
    </source>
</evidence>
<gene>
    <name evidence="12" type="ORF">OCBIM_22035415mg</name>
</gene>
<organism evidence="12">
    <name type="scientific">Octopus bimaculoides</name>
    <name type="common">California two-spotted octopus</name>
    <dbReference type="NCBI Taxonomy" id="37653"/>
    <lineage>
        <taxon>Eukaryota</taxon>
        <taxon>Metazoa</taxon>
        <taxon>Spiralia</taxon>
        <taxon>Lophotrochozoa</taxon>
        <taxon>Mollusca</taxon>
        <taxon>Cephalopoda</taxon>
        <taxon>Coleoidea</taxon>
        <taxon>Octopodiformes</taxon>
        <taxon>Octopoda</taxon>
        <taxon>Incirrata</taxon>
        <taxon>Octopodidae</taxon>
        <taxon>Octopus</taxon>
    </lineage>
</organism>
<evidence type="ECO:0000256" key="1">
    <source>
        <dbReference type="ARBA" id="ARBA00001946"/>
    </source>
</evidence>
<comment type="cofactor">
    <cofactor evidence="1">
        <name>Mg(2+)</name>
        <dbReference type="ChEBI" id="CHEBI:18420"/>
    </cofactor>
</comment>
<dbReference type="OMA" id="NHRIYIF"/>
<accession>A0A0L8II42</accession>
<dbReference type="AlphaFoldDB" id="A0A0L8II42"/>
<dbReference type="InterPro" id="IPR008271">
    <property type="entry name" value="Ser/Thr_kinase_AS"/>
</dbReference>
<dbReference type="PROSITE" id="PS00108">
    <property type="entry name" value="PROTEIN_KINASE_ST"/>
    <property type="match status" value="1"/>
</dbReference>
<evidence type="ECO:0000256" key="4">
    <source>
        <dbReference type="ARBA" id="ARBA00022723"/>
    </source>
</evidence>
<dbReference type="GO" id="GO:0005524">
    <property type="term" value="F:ATP binding"/>
    <property type="evidence" value="ECO:0007669"/>
    <property type="project" value="UniProtKB-KW"/>
</dbReference>
<dbReference type="FunFam" id="1.10.510.10:FF:000658">
    <property type="entry name" value="Protein CBG12184"/>
    <property type="match status" value="1"/>
</dbReference>
<evidence type="ECO:0000256" key="6">
    <source>
        <dbReference type="ARBA" id="ARBA00022782"/>
    </source>
</evidence>
<evidence type="ECO:0000256" key="7">
    <source>
        <dbReference type="ARBA" id="ARBA00022840"/>
    </source>
</evidence>
<evidence type="ECO:0000256" key="2">
    <source>
        <dbReference type="ARBA" id="ARBA00022473"/>
    </source>
</evidence>
<name>A0A0L8II42_OCTBM</name>
<dbReference type="SUPFAM" id="SSF56112">
    <property type="entry name" value="Protein kinase-like (PK-like)"/>
    <property type="match status" value="1"/>
</dbReference>
<dbReference type="InterPro" id="IPR000719">
    <property type="entry name" value="Prot_kinase_dom"/>
</dbReference>
<evidence type="ECO:0000256" key="3">
    <source>
        <dbReference type="ARBA" id="ARBA00022553"/>
    </source>
</evidence>
<keyword evidence="5" id="KW-0547">Nucleotide-binding</keyword>
<keyword evidence="4" id="KW-0479">Metal-binding</keyword>
<dbReference type="GO" id="GO:0030154">
    <property type="term" value="P:cell differentiation"/>
    <property type="evidence" value="ECO:0007669"/>
    <property type="project" value="UniProtKB-KW"/>
</dbReference>
<dbReference type="PROSITE" id="PS50011">
    <property type="entry name" value="PROTEIN_KINASE_DOM"/>
    <property type="match status" value="1"/>
</dbReference>
<evidence type="ECO:0000256" key="10">
    <source>
        <dbReference type="ARBA" id="ARBA00022871"/>
    </source>
</evidence>
<keyword evidence="8" id="KW-0460">Magnesium</keyword>
<evidence type="ECO:0000256" key="9">
    <source>
        <dbReference type="ARBA" id="ARBA00022843"/>
    </source>
</evidence>
<dbReference type="GO" id="GO:0005737">
    <property type="term" value="C:cytoplasm"/>
    <property type="evidence" value="ECO:0007669"/>
    <property type="project" value="TreeGrafter"/>
</dbReference>
<keyword evidence="10" id="KW-0744">Spermatogenesis</keyword>
<evidence type="ECO:0000313" key="12">
    <source>
        <dbReference type="EMBL" id="KOG00744.1"/>
    </source>
</evidence>
<dbReference type="OrthoDB" id="541276at2759"/>
<dbReference type="GO" id="GO:0035556">
    <property type="term" value="P:intracellular signal transduction"/>
    <property type="evidence" value="ECO:0007669"/>
    <property type="project" value="TreeGrafter"/>
</dbReference>
<dbReference type="STRING" id="37653.A0A0L8II42"/>